<comment type="similarity">
    <text evidence="5">Belongs to the 2-oxoadipate dioxygenase/decarboxylase family.</text>
</comment>
<evidence type="ECO:0000256" key="4">
    <source>
        <dbReference type="ARBA" id="ARBA00023004"/>
    </source>
</evidence>
<dbReference type="Gene3D" id="3.10.180.50">
    <property type="match status" value="1"/>
</dbReference>
<sequence length="269" mass="30056">MSTALSVTEFFAQLWKDYTQITPQAQVIHDLFKESDGTVINDHVAFRTFAGTPICLDNLEPIILSLGYERQDSYRFVSKSLRAHSFIHPDPEQPKIFCSELLVEELSDDVQAIIQRYTAQIQVQTLAPSVFWSGRHWEMPSWEDYQAVMAESEYGAWLLAIGVRVNHFTVSVNALTSVDSIEAVLTRVKAAGYAVNSVGGEVKGSPQALLEQGSTMADQEVFTFAGGNEQRIPTCFYEFAKRYADAEGVVYQGFVEANADKIFESTNAR</sequence>
<evidence type="ECO:0000313" key="9">
    <source>
        <dbReference type="Proteomes" id="UP000282818"/>
    </source>
</evidence>
<dbReference type="Proteomes" id="UP000282818">
    <property type="component" value="Unassembled WGS sequence"/>
</dbReference>
<name>A0A437Q852_9GAMM</name>
<keyword evidence="4" id="KW-0408">Iron</keyword>
<dbReference type="GO" id="GO:0051213">
    <property type="term" value="F:dioxygenase activity"/>
    <property type="evidence" value="ECO:0007669"/>
    <property type="project" value="UniProtKB-KW"/>
</dbReference>
<comment type="caution">
    <text evidence="8">The sequence shown here is derived from an EMBL/GenBank/DDBJ whole genome shotgun (WGS) entry which is preliminary data.</text>
</comment>
<reference evidence="8 9" key="1">
    <citation type="submission" date="2019-01" db="EMBL/GenBank/DDBJ databases">
        <authorList>
            <person name="Chen W.-M."/>
        </authorList>
    </citation>
    <scope>NUCLEOTIDE SEQUENCE [LARGE SCALE GENOMIC DNA]</scope>
    <source>
        <strain evidence="8 9">HPM-16</strain>
    </source>
</reference>
<evidence type="ECO:0000313" key="8">
    <source>
        <dbReference type="EMBL" id="RVU30725.1"/>
    </source>
</evidence>
<dbReference type="EC" id="1.13.11.93" evidence="6"/>
<dbReference type="PANTHER" id="PTHR31136:SF5">
    <property type="entry name" value="2-OXOADIPATE DIOXYGENASE_DECARBOXYLASE, CHLOROPLASTIC"/>
    <property type="match status" value="1"/>
</dbReference>
<proteinExistence type="inferred from homology"/>
<accession>A0A437Q852</accession>
<evidence type="ECO:0000256" key="3">
    <source>
        <dbReference type="ARBA" id="ARBA00023002"/>
    </source>
</evidence>
<organism evidence="8 9">
    <name type="scientific">Neptunomonas marina</name>
    <dbReference type="NCBI Taxonomy" id="1815562"/>
    <lineage>
        <taxon>Bacteria</taxon>
        <taxon>Pseudomonadati</taxon>
        <taxon>Pseudomonadota</taxon>
        <taxon>Gammaproteobacteria</taxon>
        <taxon>Oceanospirillales</taxon>
        <taxon>Oceanospirillaceae</taxon>
        <taxon>Neptunomonas</taxon>
    </lineage>
</organism>
<evidence type="ECO:0000256" key="5">
    <source>
        <dbReference type="ARBA" id="ARBA00035013"/>
    </source>
</evidence>
<dbReference type="InterPro" id="IPR009770">
    <property type="entry name" value="HGLS"/>
</dbReference>
<dbReference type="EMBL" id="SACQ01000004">
    <property type="protein sequence ID" value="RVU30725.1"/>
    <property type="molecule type" value="Genomic_DNA"/>
</dbReference>
<dbReference type="Pfam" id="PF07063">
    <property type="entry name" value="HGLS"/>
    <property type="match status" value="2"/>
</dbReference>
<evidence type="ECO:0000256" key="6">
    <source>
        <dbReference type="ARBA" id="ARBA00035023"/>
    </source>
</evidence>
<evidence type="ECO:0000256" key="1">
    <source>
        <dbReference type="ARBA" id="ARBA00001954"/>
    </source>
</evidence>
<dbReference type="SMART" id="SM01150">
    <property type="entry name" value="DUF1338"/>
    <property type="match status" value="1"/>
</dbReference>
<protein>
    <recommendedName>
        <fullName evidence="6">2-oxoadipate dioxygenase/decarboxylase</fullName>
        <ecNumber evidence="6">1.13.11.93</ecNumber>
    </recommendedName>
    <alternativeName>
        <fullName evidence="7">2-hydroxyglutarate synthase</fullName>
    </alternativeName>
</protein>
<evidence type="ECO:0000256" key="7">
    <source>
        <dbReference type="ARBA" id="ARBA00035045"/>
    </source>
</evidence>
<dbReference type="PANTHER" id="PTHR31136">
    <property type="entry name" value="DUF1338 DOMAIN-CONTAINING PROTEIN"/>
    <property type="match status" value="1"/>
</dbReference>
<keyword evidence="3" id="KW-0560">Oxidoreductase</keyword>
<dbReference type="CDD" id="cd16350">
    <property type="entry name" value="VOC_like"/>
    <property type="match status" value="1"/>
</dbReference>
<comment type="cofactor">
    <cofactor evidence="1">
        <name>Fe(2+)</name>
        <dbReference type="ChEBI" id="CHEBI:29033"/>
    </cofactor>
</comment>
<dbReference type="RefSeq" id="WP_127694261.1">
    <property type="nucleotide sequence ID" value="NZ_SACQ01000004.1"/>
</dbReference>
<gene>
    <name evidence="8" type="ORF">EOE65_10455</name>
</gene>
<dbReference type="AlphaFoldDB" id="A0A437Q852"/>
<keyword evidence="9" id="KW-1185">Reference proteome</keyword>
<evidence type="ECO:0000256" key="2">
    <source>
        <dbReference type="ARBA" id="ARBA00022964"/>
    </source>
</evidence>
<keyword evidence="2" id="KW-0223">Dioxygenase</keyword>